<dbReference type="PROSITE" id="PS51257">
    <property type="entry name" value="PROKAR_LIPOPROTEIN"/>
    <property type="match status" value="1"/>
</dbReference>
<gene>
    <name evidence="2" type="ORF">SAMN04244550_01775</name>
</gene>
<sequence>MRLSLTAPLLLAASLFLTGCAALTPPVSAPTPNPARIDLLADRLTVHFTDGSRCSADIAAVPEGRLPACAVPMTYAVEIRRKIHVPAAAGLIEPYATVRLTRISDGRVFDWVTPEGGDGHRPVNYGHQPG</sequence>
<protein>
    <recommendedName>
        <fullName evidence="4">Lipoprotein</fullName>
    </recommendedName>
</protein>
<dbReference type="AlphaFoldDB" id="A0A1G7IRX2"/>
<organism evidence="2 3">
    <name type="scientific">Rhodobacter capsulatus</name>
    <name type="common">Rhodopseudomonas capsulata</name>
    <dbReference type="NCBI Taxonomy" id="1061"/>
    <lineage>
        <taxon>Bacteria</taxon>
        <taxon>Pseudomonadati</taxon>
        <taxon>Pseudomonadota</taxon>
        <taxon>Alphaproteobacteria</taxon>
        <taxon>Rhodobacterales</taxon>
        <taxon>Rhodobacter group</taxon>
        <taxon>Rhodobacter</taxon>
    </lineage>
</organism>
<accession>A0A1G7IRX2</accession>
<evidence type="ECO:0000256" key="1">
    <source>
        <dbReference type="SAM" id="SignalP"/>
    </source>
</evidence>
<proteinExistence type="predicted"/>
<dbReference type="RefSeq" id="WP_074553698.1">
    <property type="nucleotide sequence ID" value="NZ_CP119563.1"/>
</dbReference>
<feature type="signal peptide" evidence="1">
    <location>
        <begin position="1"/>
        <end position="29"/>
    </location>
</feature>
<name>A0A1G7IRX2_RHOCA</name>
<dbReference type="EMBL" id="FNAY01000007">
    <property type="protein sequence ID" value="SDF15427.1"/>
    <property type="molecule type" value="Genomic_DNA"/>
</dbReference>
<dbReference type="OrthoDB" id="7689940at2"/>
<feature type="chain" id="PRO_5010363840" description="Lipoprotein" evidence="1">
    <location>
        <begin position="30"/>
        <end position="130"/>
    </location>
</feature>
<keyword evidence="1" id="KW-0732">Signal</keyword>
<dbReference type="Proteomes" id="UP000183812">
    <property type="component" value="Unassembled WGS sequence"/>
</dbReference>
<evidence type="ECO:0008006" key="4">
    <source>
        <dbReference type="Google" id="ProtNLM"/>
    </source>
</evidence>
<evidence type="ECO:0000313" key="2">
    <source>
        <dbReference type="EMBL" id="SDF15427.1"/>
    </source>
</evidence>
<reference evidence="2 3" key="1">
    <citation type="submission" date="2016-10" db="EMBL/GenBank/DDBJ databases">
        <authorList>
            <person name="de Groot N.N."/>
        </authorList>
    </citation>
    <scope>NUCLEOTIDE SEQUENCE [LARGE SCALE GENOMIC DNA]</scope>
    <source>
        <strain evidence="3">DSM 938 / 37b4</strain>
    </source>
</reference>
<evidence type="ECO:0000313" key="3">
    <source>
        <dbReference type="Proteomes" id="UP000183812"/>
    </source>
</evidence>